<feature type="compositionally biased region" description="Acidic residues" evidence="6">
    <location>
        <begin position="58"/>
        <end position="69"/>
    </location>
</feature>
<feature type="compositionally biased region" description="Basic and acidic residues" evidence="6">
    <location>
        <begin position="47"/>
        <end position="57"/>
    </location>
</feature>
<evidence type="ECO:0000313" key="8">
    <source>
        <dbReference type="Proteomes" id="UP001259832"/>
    </source>
</evidence>
<accession>A0AAD9GEQ0</accession>
<comment type="domain">
    <text evidence="5">The RxLR-dEER motif acts to carry the protein into the host cell cytoplasm through binding to cell surface phosphatidylinositol-3-phosphate.</text>
</comment>
<dbReference type="GO" id="GO:0005576">
    <property type="term" value="C:extracellular region"/>
    <property type="evidence" value="ECO:0007669"/>
    <property type="project" value="UniProtKB-SubCell"/>
</dbReference>
<organism evidence="7 8">
    <name type="scientific">Phytophthora citrophthora</name>
    <dbReference type="NCBI Taxonomy" id="4793"/>
    <lineage>
        <taxon>Eukaryota</taxon>
        <taxon>Sar</taxon>
        <taxon>Stramenopiles</taxon>
        <taxon>Oomycota</taxon>
        <taxon>Peronosporomycetes</taxon>
        <taxon>Peronosporales</taxon>
        <taxon>Peronosporaceae</taxon>
        <taxon>Phytophthora</taxon>
    </lineage>
</organism>
<reference evidence="7" key="1">
    <citation type="submission" date="2023-08" db="EMBL/GenBank/DDBJ databases">
        <title>Reference Genome Resource for the Citrus Pathogen Phytophthora citrophthora.</title>
        <authorList>
            <person name="Moller H."/>
            <person name="Coetzee B."/>
            <person name="Rose L.J."/>
            <person name="Van Niekerk J.M."/>
        </authorList>
    </citation>
    <scope>NUCLEOTIDE SEQUENCE</scope>
    <source>
        <strain evidence="7">STE-U-9442</strain>
    </source>
</reference>
<dbReference type="Proteomes" id="UP001259832">
    <property type="component" value="Unassembled WGS sequence"/>
</dbReference>
<evidence type="ECO:0000256" key="1">
    <source>
        <dbReference type="ARBA" id="ARBA00004613"/>
    </source>
</evidence>
<protein>
    <recommendedName>
        <fullName evidence="5">RxLR effector protein</fullName>
    </recommendedName>
</protein>
<comment type="caution">
    <text evidence="7">The sequence shown here is derived from an EMBL/GenBank/DDBJ whole genome shotgun (WGS) entry which is preliminary data.</text>
</comment>
<evidence type="ECO:0000256" key="2">
    <source>
        <dbReference type="ARBA" id="ARBA00010400"/>
    </source>
</evidence>
<comment type="subcellular location">
    <subcellularLocation>
        <location evidence="1 5">Secreted</location>
    </subcellularLocation>
</comment>
<dbReference type="Pfam" id="PF16810">
    <property type="entry name" value="RXLR"/>
    <property type="match status" value="1"/>
</dbReference>
<evidence type="ECO:0000256" key="3">
    <source>
        <dbReference type="ARBA" id="ARBA00022525"/>
    </source>
</evidence>
<dbReference type="AlphaFoldDB" id="A0AAD9GEQ0"/>
<dbReference type="EMBL" id="JASMQC010000020">
    <property type="protein sequence ID" value="KAK1937099.1"/>
    <property type="molecule type" value="Genomic_DNA"/>
</dbReference>
<feature type="compositionally biased region" description="Polar residues" evidence="6">
    <location>
        <begin position="26"/>
        <end position="35"/>
    </location>
</feature>
<feature type="chain" id="PRO_5041776120" description="RxLR effector protein" evidence="5">
    <location>
        <begin position="21"/>
        <end position="143"/>
    </location>
</feature>
<comment type="function">
    <text evidence="5">Effector that suppresses plant defense responses during pathogen infection.</text>
</comment>
<evidence type="ECO:0000256" key="6">
    <source>
        <dbReference type="SAM" id="MobiDB-lite"/>
    </source>
</evidence>
<keyword evidence="3 5" id="KW-0964">Secreted</keyword>
<feature type="signal peptide" evidence="5">
    <location>
        <begin position="1"/>
        <end position="20"/>
    </location>
</feature>
<gene>
    <name evidence="7" type="ORF">P3T76_009877</name>
</gene>
<keyword evidence="8" id="KW-1185">Reference proteome</keyword>
<proteinExistence type="inferred from homology"/>
<comment type="similarity">
    <text evidence="2 5">Belongs to the RxLR effector family.</text>
</comment>
<dbReference type="InterPro" id="IPR031825">
    <property type="entry name" value="RXLR"/>
</dbReference>
<name>A0AAD9GEQ0_9STRA</name>
<keyword evidence="4 5" id="KW-0732">Signal</keyword>
<evidence type="ECO:0000256" key="5">
    <source>
        <dbReference type="RuleBase" id="RU367124"/>
    </source>
</evidence>
<sequence length="143" mass="15789">MRLTFLLVVIATAFFSSSDATASSSPANLAISNSADPLRDGGVAGERVLRGPDNRYFDEEEEEEEEEEERALPNLSKLDDSNLTFLVNLFKGFDDTGVPGLIAFLRKEALNMDEMLALLKSYQQFRAVGPKEFMKTMTKAIGS</sequence>
<evidence type="ECO:0000256" key="4">
    <source>
        <dbReference type="ARBA" id="ARBA00022729"/>
    </source>
</evidence>
<evidence type="ECO:0000313" key="7">
    <source>
        <dbReference type="EMBL" id="KAK1937099.1"/>
    </source>
</evidence>
<feature type="region of interest" description="Disordered" evidence="6">
    <location>
        <begin position="19"/>
        <end position="74"/>
    </location>
</feature>